<organism evidence="1 2">
    <name type="scientific">Roseomonas populi</name>
    <dbReference type="NCBI Taxonomy" id="3121582"/>
    <lineage>
        <taxon>Bacteria</taxon>
        <taxon>Pseudomonadati</taxon>
        <taxon>Pseudomonadota</taxon>
        <taxon>Alphaproteobacteria</taxon>
        <taxon>Acetobacterales</taxon>
        <taxon>Roseomonadaceae</taxon>
        <taxon>Roseomonas</taxon>
    </lineage>
</organism>
<evidence type="ECO:0000313" key="1">
    <source>
        <dbReference type="EMBL" id="MCR0985282.1"/>
    </source>
</evidence>
<keyword evidence="2" id="KW-1185">Reference proteome</keyword>
<name>A0ABT1XAX5_9PROT</name>
<proteinExistence type="predicted"/>
<reference evidence="1 2" key="1">
    <citation type="submission" date="2022-06" db="EMBL/GenBank/DDBJ databases">
        <title>Roseomonas CN29.</title>
        <authorList>
            <person name="Cheng Y."/>
            <person name="He X."/>
        </authorList>
    </citation>
    <scope>NUCLEOTIDE SEQUENCE [LARGE SCALE GENOMIC DNA]</scope>
    <source>
        <strain evidence="1 2">CN29</strain>
    </source>
</reference>
<dbReference type="Proteomes" id="UP001524642">
    <property type="component" value="Unassembled WGS sequence"/>
</dbReference>
<evidence type="ECO:0000313" key="2">
    <source>
        <dbReference type="Proteomes" id="UP001524642"/>
    </source>
</evidence>
<dbReference type="EMBL" id="JANJOU010000031">
    <property type="protein sequence ID" value="MCR0985282.1"/>
    <property type="molecule type" value="Genomic_DNA"/>
</dbReference>
<dbReference type="RefSeq" id="WP_257718933.1">
    <property type="nucleotide sequence ID" value="NZ_JANJOU010000031.1"/>
</dbReference>
<gene>
    <name evidence="1" type="ORF">NRP21_24840</name>
</gene>
<accession>A0ABT1XAX5</accession>
<protein>
    <submittedName>
        <fullName evidence="1">Uncharacterized protein</fullName>
    </submittedName>
</protein>
<sequence>MPMPDRPTFTPEEQAALRIALLAFFARLGLQPRINPRTGDLHVDLQELCQALGCTEEDLARTFCKDALTTGTLDSTVPLQ</sequence>
<comment type="caution">
    <text evidence="1">The sequence shown here is derived from an EMBL/GenBank/DDBJ whole genome shotgun (WGS) entry which is preliminary data.</text>
</comment>